<evidence type="ECO:0000313" key="3">
    <source>
        <dbReference type="WBParaSite" id="maker-uti_cns_0004110-snap-gene-0.6-mRNA-1"/>
    </source>
</evidence>
<organism evidence="2 3">
    <name type="scientific">Macrostomum lignano</name>
    <dbReference type="NCBI Taxonomy" id="282301"/>
    <lineage>
        <taxon>Eukaryota</taxon>
        <taxon>Metazoa</taxon>
        <taxon>Spiralia</taxon>
        <taxon>Lophotrochozoa</taxon>
        <taxon>Platyhelminthes</taxon>
        <taxon>Rhabditophora</taxon>
        <taxon>Macrostomorpha</taxon>
        <taxon>Macrostomida</taxon>
        <taxon>Macrostomidae</taxon>
        <taxon>Macrostomum</taxon>
    </lineage>
</organism>
<accession>A0A1I8H282</accession>
<dbReference type="AlphaFoldDB" id="A0A1I8H282"/>
<feature type="domain" description="SPARC/Testican calcium-binding" evidence="1">
    <location>
        <begin position="307"/>
        <end position="346"/>
    </location>
</feature>
<reference evidence="3" key="1">
    <citation type="submission" date="2016-11" db="UniProtKB">
        <authorList>
            <consortium name="WormBaseParasite"/>
        </authorList>
    </citation>
    <scope>IDENTIFICATION</scope>
</reference>
<evidence type="ECO:0000313" key="2">
    <source>
        <dbReference type="Proteomes" id="UP000095280"/>
    </source>
</evidence>
<dbReference type="GO" id="GO:0005509">
    <property type="term" value="F:calcium ion binding"/>
    <property type="evidence" value="ECO:0007669"/>
    <property type="project" value="InterPro"/>
</dbReference>
<dbReference type="WBParaSite" id="maker-uti_cns_0004110-snap-gene-0.6-mRNA-1">
    <property type="protein sequence ID" value="maker-uti_cns_0004110-snap-gene-0.6-mRNA-1"/>
    <property type="gene ID" value="maker-uti_cns_0004110-snap-gene-0.6"/>
</dbReference>
<sequence>ANLAASARFVAAQGSKPACLERIGADSIIPTLRCPRVPARKRIQLIPSSTPSPSGEQRAVRFSLIESVAISRALKDQSVGPRGCPSTWLRRTVAASATMASVPAVQSLLLLLLFLLLSLRGTAVPARSACTKTCDLFSQECLDEQCICKRTCRTTGHESRVCTKKGFEYQSRCHFFRDQCLCKSRSGDCQHQGVEKDYILMYSACRRTAGFSRATSSETVAARPLSDPQCDNYSSRLAAWLSYALTLKLSESMVSLHDFEADEYTNGLYTNELLVFAPLSHRARRTVELLNFYPVETVQFDNRIPSMWFCLLDSDINGWLDEKEMDQLTRVLLPQDACIEAFLTGCLQGGRSAGLAAWQGPDCFRLREGDIQPSCDL</sequence>
<protein>
    <submittedName>
        <fullName evidence="3">SPARC_Ca_bdg domain-containing protein</fullName>
    </submittedName>
</protein>
<keyword evidence="2" id="KW-1185">Reference proteome</keyword>
<dbReference type="Pfam" id="PF10591">
    <property type="entry name" value="SPARC_Ca_bdg"/>
    <property type="match status" value="1"/>
</dbReference>
<proteinExistence type="predicted"/>
<dbReference type="InterPro" id="IPR019577">
    <property type="entry name" value="SPARC/Testican_Ca-bd-dom"/>
</dbReference>
<name>A0A1I8H282_9PLAT</name>
<evidence type="ECO:0000259" key="1">
    <source>
        <dbReference type="Pfam" id="PF10591"/>
    </source>
</evidence>
<dbReference type="Proteomes" id="UP000095280">
    <property type="component" value="Unplaced"/>
</dbReference>